<accession>A0ABU8XJU6</accession>
<dbReference type="EMBL" id="JBBKZS010000079">
    <property type="protein sequence ID" value="MEJ8860145.1"/>
    <property type="molecule type" value="Genomic_DNA"/>
</dbReference>
<dbReference type="RefSeq" id="WP_340340170.1">
    <property type="nucleotide sequence ID" value="NZ_JBBKZS010000079.1"/>
</dbReference>
<dbReference type="PANTHER" id="PTHR33795">
    <property type="entry name" value="INSERTION ELEMENT IS150 PROTEIN INSJ"/>
    <property type="match status" value="1"/>
</dbReference>
<sequence>MTKYTEKQKLEAVEAYERGQGGLRAIAQAHAVGFDALRSWVAAHRNHGAAGIAAKMRKNYELEFKLLVLNRMRDDGLSCRQAAAIFGVRRHNQVAEWRRLFTLHGAAALQPGWKVQQTKMSRTPRRPKDQGVLPEDQRSRQELLRELQQLRMENAYLKKAQALVRVKTRSVPAKGR</sequence>
<feature type="domain" description="Insertion element IS150 protein InsJ-like helix-turn-helix" evidence="3">
    <location>
        <begin position="64"/>
        <end position="113"/>
    </location>
</feature>
<dbReference type="SUPFAM" id="SSF46689">
    <property type="entry name" value="Homeodomain-like"/>
    <property type="match status" value="1"/>
</dbReference>
<dbReference type="PANTHER" id="PTHR33795:SF1">
    <property type="entry name" value="INSERTION ELEMENT IS150 PROTEIN INSJ"/>
    <property type="match status" value="1"/>
</dbReference>
<proteinExistence type="inferred from homology"/>
<dbReference type="Gene3D" id="1.10.10.10">
    <property type="entry name" value="Winged helix-like DNA-binding domain superfamily/Winged helix DNA-binding domain"/>
    <property type="match status" value="2"/>
</dbReference>
<comment type="similarity">
    <text evidence="1">Belongs to the IS150/IS1296 orfA family.</text>
</comment>
<feature type="region of interest" description="Disordered" evidence="2">
    <location>
        <begin position="116"/>
        <end position="139"/>
    </location>
</feature>
<evidence type="ECO:0000313" key="5">
    <source>
        <dbReference type="Proteomes" id="UP001367030"/>
    </source>
</evidence>
<name>A0ABU8XJU6_9BURK</name>
<dbReference type="InterPro" id="IPR052057">
    <property type="entry name" value="IS150/IS1296_orfA-like"/>
</dbReference>
<protein>
    <submittedName>
        <fullName evidence="4">Helix-turn-helix domain-containing protein</fullName>
    </submittedName>
</protein>
<dbReference type="InterPro" id="IPR055247">
    <property type="entry name" value="InsJ-like_HTH"/>
</dbReference>
<evidence type="ECO:0000256" key="2">
    <source>
        <dbReference type="SAM" id="MobiDB-lite"/>
    </source>
</evidence>
<dbReference type="InterPro" id="IPR010921">
    <property type="entry name" value="Trp_repressor/repl_initiator"/>
</dbReference>
<evidence type="ECO:0000313" key="4">
    <source>
        <dbReference type="EMBL" id="MEJ8860145.1"/>
    </source>
</evidence>
<dbReference type="SUPFAM" id="SSF48295">
    <property type="entry name" value="TrpR-like"/>
    <property type="match status" value="1"/>
</dbReference>
<reference evidence="4 5" key="1">
    <citation type="submission" date="2024-03" db="EMBL/GenBank/DDBJ databases">
        <title>Novel species of the genus Variovorax.</title>
        <authorList>
            <person name="Liu Q."/>
            <person name="Xin Y.-H."/>
        </authorList>
    </citation>
    <scope>NUCLEOTIDE SEQUENCE [LARGE SCALE GENOMIC DNA]</scope>
    <source>
        <strain evidence="4 5">KACC 18901</strain>
    </source>
</reference>
<keyword evidence="5" id="KW-1185">Reference proteome</keyword>
<dbReference type="Pfam" id="PF13518">
    <property type="entry name" value="HTH_28"/>
    <property type="match status" value="1"/>
</dbReference>
<comment type="caution">
    <text evidence="4">The sequence shown here is derived from an EMBL/GenBank/DDBJ whole genome shotgun (WGS) entry which is preliminary data.</text>
</comment>
<organism evidence="4 5">
    <name type="scientific">Variovorax robiniae</name>
    <dbReference type="NCBI Taxonomy" id="1836199"/>
    <lineage>
        <taxon>Bacteria</taxon>
        <taxon>Pseudomonadati</taxon>
        <taxon>Pseudomonadota</taxon>
        <taxon>Betaproteobacteria</taxon>
        <taxon>Burkholderiales</taxon>
        <taxon>Comamonadaceae</taxon>
        <taxon>Variovorax</taxon>
    </lineage>
</organism>
<dbReference type="InterPro" id="IPR009057">
    <property type="entry name" value="Homeodomain-like_sf"/>
</dbReference>
<evidence type="ECO:0000256" key="1">
    <source>
        <dbReference type="ARBA" id="ARBA00038232"/>
    </source>
</evidence>
<dbReference type="Proteomes" id="UP001367030">
    <property type="component" value="Unassembled WGS sequence"/>
</dbReference>
<dbReference type="InterPro" id="IPR036388">
    <property type="entry name" value="WH-like_DNA-bd_sf"/>
</dbReference>
<evidence type="ECO:0000259" key="3">
    <source>
        <dbReference type="Pfam" id="PF13518"/>
    </source>
</evidence>
<gene>
    <name evidence="4" type="ORF">WKW79_36870</name>
</gene>